<keyword evidence="2" id="KW-1185">Reference proteome</keyword>
<protein>
    <submittedName>
        <fullName evidence="1">Uncharacterized protein</fullName>
    </submittedName>
</protein>
<dbReference type="AlphaFoldDB" id="A0A2K8KUB4"/>
<dbReference type="EMBL" id="CP011797">
    <property type="protein sequence ID" value="ATX78335.1"/>
    <property type="molecule type" value="Genomic_DNA"/>
</dbReference>
<accession>A0A2K8KUB4</accession>
<name>A0A2K8KUB4_9GAMM</name>
<sequence>MDKKTANVLELRGLFWYKTRLFESGPQVSRSLVRVSIAFWSPKYCLKRCLDFMRNYAIGVLSGSSNQLSDSSTSKRH</sequence>
<evidence type="ECO:0000313" key="1">
    <source>
        <dbReference type="EMBL" id="ATX78335.1"/>
    </source>
</evidence>
<organism evidence="1 2">
    <name type="scientific">Reinekea forsetii</name>
    <dbReference type="NCBI Taxonomy" id="1336806"/>
    <lineage>
        <taxon>Bacteria</taxon>
        <taxon>Pseudomonadati</taxon>
        <taxon>Pseudomonadota</taxon>
        <taxon>Gammaproteobacteria</taxon>
        <taxon>Oceanospirillales</taxon>
        <taxon>Saccharospirillaceae</taxon>
        <taxon>Reinekea</taxon>
    </lineage>
</organism>
<dbReference type="KEGG" id="rfo:REIFOR_03229"/>
<evidence type="ECO:0000313" key="2">
    <source>
        <dbReference type="Proteomes" id="UP000229757"/>
    </source>
</evidence>
<gene>
    <name evidence="1" type="ORF">REIFOR_03229</name>
</gene>
<proteinExistence type="predicted"/>
<reference evidence="1 2" key="1">
    <citation type="journal article" date="2017" name="Environ. Microbiol.">
        <title>Genomic and physiological analyses of 'Reinekea forsetii' reveal a versatile opportunistic lifestyle during spring algae blooms.</title>
        <authorList>
            <person name="Avci B."/>
            <person name="Hahnke R.L."/>
            <person name="Chafee M."/>
            <person name="Fischer T."/>
            <person name="Gruber-Vodicka H."/>
            <person name="Tegetmeyer H.E."/>
            <person name="Harder J."/>
            <person name="Fuchs B.M."/>
            <person name="Amann R.I."/>
            <person name="Teeling H."/>
        </authorList>
    </citation>
    <scope>NUCLEOTIDE SEQUENCE [LARGE SCALE GENOMIC DNA]</scope>
    <source>
        <strain evidence="1 2">Hel1_31_D35</strain>
    </source>
</reference>
<dbReference type="Proteomes" id="UP000229757">
    <property type="component" value="Chromosome"/>
</dbReference>